<organism evidence="1">
    <name type="scientific">uncultured marine group II/III euryarchaeote KM3_110_C01</name>
    <dbReference type="NCBI Taxonomy" id="1457851"/>
    <lineage>
        <taxon>Archaea</taxon>
        <taxon>Methanobacteriati</taxon>
        <taxon>Methanobacteriota</taxon>
        <taxon>environmental samples</taxon>
    </lineage>
</organism>
<dbReference type="InterPro" id="IPR015943">
    <property type="entry name" value="WD40/YVTN_repeat-like_dom_sf"/>
</dbReference>
<accession>A0A075G695</accession>
<evidence type="ECO:0000313" key="1">
    <source>
        <dbReference type="EMBL" id="AIE99480.1"/>
    </source>
</evidence>
<name>A0A075G695_9EURY</name>
<dbReference type="Gene3D" id="2.130.10.10">
    <property type="entry name" value="YVTN repeat-like/Quinoprotein amine dehydrogenase"/>
    <property type="match status" value="2"/>
</dbReference>
<sequence>MKRGVLLLALLLLAPFASAFGAPVEQDVGRTITAWDVATETGVTVSGDVGGNLLLFAPGETEAESEQLDENPIDDVAISADGERFVAISGKFLTLYDRTGGPLSHHDFAGEIPLAAAISPSGDYYAAAYDSGNVRLWWFLNKDDVRLKWEFPDSEFDYSEEQRDEVRRGLNATALLEMSSDYIAVAGKAKLYVVLRNDGSLKQAYPLDGAAQQLEISDDGGTLCLATQGSLSTYLFSGGGERSWRFESPEQDTVHGIGLAPDGGLAAVLHGSSSQVVTGFTPDSSEPAWEFELEATLIGPALAVSDSRVAVAGWGLGEPDLLLLSAGGKLLASTISDAGASGVQFGGGRVVTNSGDVLASYALPAGGGDSGGFALDLPFDTRTLGLAAAALLLLAGAVGAVFYLDIDLPFGGGLPPPPPVTPPAGGVPLKVKPVATGTVTIACPGCGARMKVPKLGRAQKVRCGECGLAGTADI</sequence>
<proteinExistence type="predicted"/>
<evidence type="ECO:0008006" key="2">
    <source>
        <dbReference type="Google" id="ProtNLM"/>
    </source>
</evidence>
<protein>
    <recommendedName>
        <fullName evidence="2">WD40 repeat-containing protein</fullName>
    </recommendedName>
</protein>
<dbReference type="AlphaFoldDB" id="A0A075G695"/>
<reference evidence="1" key="1">
    <citation type="journal article" date="2014" name="Genome Biol. Evol.">
        <title>Pangenome evidence for extensive interdomain horizontal transfer affecting lineage core and shell genes in uncultured planktonic thaumarchaeota and euryarchaeota.</title>
        <authorList>
            <person name="Deschamps P."/>
            <person name="Zivanovic Y."/>
            <person name="Moreira D."/>
            <person name="Rodriguez-Valera F."/>
            <person name="Lopez-Garcia P."/>
        </authorList>
    </citation>
    <scope>NUCLEOTIDE SEQUENCE</scope>
</reference>
<dbReference type="EMBL" id="KF900564">
    <property type="protein sequence ID" value="AIE99480.1"/>
    <property type="molecule type" value="Genomic_DNA"/>
</dbReference>
<dbReference type="SUPFAM" id="SSF69322">
    <property type="entry name" value="Tricorn protease domain 2"/>
    <property type="match status" value="1"/>
</dbReference>